<name>A0A2W5XT02_9MICO</name>
<reference evidence="2 3" key="1">
    <citation type="submission" date="2018-06" db="EMBL/GenBank/DDBJ databases">
        <title>Whole genome sequencing of a novel hydrocarbon degrading bacterial strain, PW21 isolated from oil contaminated produced water sample.</title>
        <authorList>
            <person name="Nagkirti P."/>
            <person name="Shaikh A."/>
            <person name="Gowdaman V."/>
            <person name="Engineer A.E."/>
            <person name="Dagar S."/>
            <person name="Dhakephalkar P.K."/>
        </authorList>
    </citation>
    <scope>NUCLEOTIDE SEQUENCE [LARGE SCALE GENOMIC DNA]</scope>
    <source>
        <strain evidence="2 3">PW21</strain>
    </source>
</reference>
<proteinExistence type="predicted"/>
<dbReference type="Pfam" id="PF19124">
    <property type="entry name" value="DUF5808"/>
    <property type="match status" value="1"/>
</dbReference>
<evidence type="ECO:0000313" key="2">
    <source>
        <dbReference type="EMBL" id="PZR53108.1"/>
    </source>
</evidence>
<dbReference type="RefSeq" id="WP_111250901.1">
    <property type="nucleotide sequence ID" value="NZ_QKWH01000005.1"/>
</dbReference>
<organism evidence="2 3">
    <name type="scientific">Xylanimonas oleitrophica</name>
    <dbReference type="NCBI Taxonomy" id="2607479"/>
    <lineage>
        <taxon>Bacteria</taxon>
        <taxon>Bacillati</taxon>
        <taxon>Actinomycetota</taxon>
        <taxon>Actinomycetes</taxon>
        <taxon>Micrococcales</taxon>
        <taxon>Promicromonosporaceae</taxon>
        <taxon>Xylanimonas</taxon>
    </lineage>
</organism>
<sequence length="97" mass="10593">MGSKKKGGLRKLVTVATAALTVAAVVKELRTPEGQRTWNGKVASVVPYDFRFPTVERIKERLWNPDGDNVISPRVFGVGWTVNAGKVVSVARQKLTS</sequence>
<dbReference type="InterPro" id="IPR043831">
    <property type="entry name" value="DUF5808"/>
</dbReference>
<comment type="caution">
    <text evidence="2">The sequence shown here is derived from an EMBL/GenBank/DDBJ whole genome shotgun (WGS) entry which is preliminary data.</text>
</comment>
<evidence type="ECO:0000313" key="3">
    <source>
        <dbReference type="Proteomes" id="UP000248783"/>
    </source>
</evidence>
<dbReference type="Proteomes" id="UP000248783">
    <property type="component" value="Unassembled WGS sequence"/>
</dbReference>
<dbReference type="EMBL" id="QKWH01000005">
    <property type="protein sequence ID" value="PZR53108.1"/>
    <property type="molecule type" value="Genomic_DNA"/>
</dbReference>
<evidence type="ECO:0000259" key="1">
    <source>
        <dbReference type="Pfam" id="PF19124"/>
    </source>
</evidence>
<keyword evidence="3" id="KW-1185">Reference proteome</keyword>
<dbReference type="AlphaFoldDB" id="A0A2W5XT02"/>
<accession>A0A2W5XT02</accession>
<protein>
    <recommendedName>
        <fullName evidence="1">DUF5808 domain-containing protein</fullName>
    </recommendedName>
</protein>
<gene>
    <name evidence="2" type="ORF">DNL40_08885</name>
</gene>
<feature type="domain" description="DUF5808" evidence="1">
    <location>
        <begin position="65"/>
        <end position="89"/>
    </location>
</feature>